<dbReference type="EMBL" id="JACEOR010000285">
    <property type="protein sequence ID" value="MBA4505133.1"/>
    <property type="molecule type" value="Genomic_DNA"/>
</dbReference>
<proteinExistence type="inferred from homology"/>
<dbReference type="PANTHER" id="PTHR44196">
    <property type="entry name" value="DEHYDROGENASE/REDUCTASE SDR FAMILY MEMBER 7B"/>
    <property type="match status" value="1"/>
</dbReference>
<dbReference type="Pfam" id="PF00106">
    <property type="entry name" value="adh_short"/>
    <property type="match status" value="1"/>
</dbReference>
<dbReference type="SMART" id="SM00822">
    <property type="entry name" value="PKS_KR"/>
    <property type="match status" value="1"/>
</dbReference>
<protein>
    <submittedName>
        <fullName evidence="6">SDR family oxidoreductase</fullName>
    </submittedName>
</protein>
<dbReference type="PROSITE" id="PS00061">
    <property type="entry name" value="ADH_SHORT"/>
    <property type="match status" value="1"/>
</dbReference>
<organism evidence="6 7">
    <name type="scientific">Corynebacterium sanguinis</name>
    <dbReference type="NCBI Taxonomy" id="2594913"/>
    <lineage>
        <taxon>Bacteria</taxon>
        <taxon>Bacillati</taxon>
        <taxon>Actinomycetota</taxon>
        <taxon>Actinomycetes</taxon>
        <taxon>Mycobacteriales</taxon>
        <taxon>Corynebacteriaceae</taxon>
        <taxon>Corynebacterium</taxon>
    </lineage>
</organism>
<reference evidence="6 7" key="1">
    <citation type="submission" date="2018-12" db="EMBL/GenBank/DDBJ databases">
        <title>Corynebacterium sanguinis sp. nov., a clinically-associated and environmental corynebacterium.</title>
        <authorList>
            <person name="Gonzales-Siles L."/>
            <person name="Jaen-Luchoro D."/>
            <person name="Cardew S."/>
            <person name="Inganas E."/>
            <person name="Ohlen M."/>
            <person name="Jensie-Markopolous S."/>
            <person name="Pinyeiro-Iglesias B."/>
            <person name="Molin K."/>
            <person name="Skovbjerg S."/>
            <person name="Svensson-Stadler L."/>
            <person name="Funke G."/>
            <person name="Moore E.R.B."/>
        </authorList>
    </citation>
    <scope>NUCLEOTIDE SEQUENCE [LARGE SCALE GENOMIC DNA]</scope>
    <source>
        <strain evidence="6 7">58734</strain>
    </source>
</reference>
<dbReference type="Proteomes" id="UP000580709">
    <property type="component" value="Unassembled WGS sequence"/>
</dbReference>
<keyword evidence="2" id="KW-0560">Oxidoreductase</keyword>
<sequence length="265" mass="28684">MKPLAVVTGATSGIGRATAQRLCADYHVIGTTRNPESVSDAIAGVTYLGRDLQDPDSIERCAEEILAVGTPEVVANNAGESQSGPFEELPREALERLFQVNVIGHVDLTQRLAPAMRDAGRGRVIMVGSMLGSFPLAYRSSYVASKAAIKGFALAARREYSPFGVWFSVVEPGSIATGLSARRTKYVDEGGPFVEEFSRMLEQLDANERSGISAERVAKQIAQVVEADKPKPFYACGSAAWLAFPVSRLVPRQWMLNLISRKHAL</sequence>
<dbReference type="CDD" id="cd05374">
    <property type="entry name" value="17beta-HSD-like_SDR_c"/>
    <property type="match status" value="1"/>
</dbReference>
<evidence type="ECO:0000313" key="8">
    <source>
        <dbReference type="Proteomes" id="UP000580709"/>
    </source>
</evidence>
<evidence type="ECO:0000256" key="2">
    <source>
        <dbReference type="ARBA" id="ARBA00023002"/>
    </source>
</evidence>
<dbReference type="InterPro" id="IPR036291">
    <property type="entry name" value="NAD(P)-bd_dom_sf"/>
</dbReference>
<dbReference type="EMBL" id="RXIR01000019">
    <property type="protein sequence ID" value="TVS27458.1"/>
    <property type="molecule type" value="Genomic_DNA"/>
</dbReference>
<reference evidence="5 8" key="2">
    <citation type="submission" date="2020-07" db="EMBL/GenBank/DDBJ databases">
        <authorList>
            <person name="Khare M."/>
        </authorList>
    </citation>
    <scope>NUCLEOTIDE SEQUENCE [LARGE SCALE GENOMIC DNA]</scope>
    <source>
        <strain evidence="5 8">P8776</strain>
    </source>
</reference>
<dbReference type="PRINTS" id="PR00081">
    <property type="entry name" value="GDHRDH"/>
</dbReference>
<evidence type="ECO:0000256" key="3">
    <source>
        <dbReference type="RuleBase" id="RU000363"/>
    </source>
</evidence>
<dbReference type="GO" id="GO:0016020">
    <property type="term" value="C:membrane"/>
    <property type="evidence" value="ECO:0007669"/>
    <property type="project" value="TreeGrafter"/>
</dbReference>
<gene>
    <name evidence="6" type="ORF">EKI59_08700</name>
    <name evidence="5" type="ORF">H0H28_07305</name>
</gene>
<evidence type="ECO:0000256" key="1">
    <source>
        <dbReference type="ARBA" id="ARBA00006484"/>
    </source>
</evidence>
<dbReference type="Gene3D" id="3.40.50.720">
    <property type="entry name" value="NAD(P)-binding Rossmann-like Domain"/>
    <property type="match status" value="1"/>
</dbReference>
<dbReference type="GO" id="GO:0016491">
    <property type="term" value="F:oxidoreductase activity"/>
    <property type="evidence" value="ECO:0007669"/>
    <property type="project" value="UniProtKB-KW"/>
</dbReference>
<comment type="similarity">
    <text evidence="1 3">Belongs to the short-chain dehydrogenases/reductases (SDR) family.</text>
</comment>
<evidence type="ECO:0000313" key="7">
    <source>
        <dbReference type="Proteomes" id="UP000336646"/>
    </source>
</evidence>
<dbReference type="Proteomes" id="UP000336646">
    <property type="component" value="Unassembled WGS sequence"/>
</dbReference>
<dbReference type="AlphaFoldDB" id="A0A6C1TWG7"/>
<dbReference type="RefSeq" id="WP_006840435.1">
    <property type="nucleotide sequence ID" value="NZ_JACEOR010000285.1"/>
</dbReference>
<dbReference type="PANTHER" id="PTHR44196:SF1">
    <property type="entry name" value="DEHYDROGENASE_REDUCTASE SDR FAMILY MEMBER 7B"/>
    <property type="match status" value="1"/>
</dbReference>
<evidence type="ECO:0000313" key="6">
    <source>
        <dbReference type="EMBL" id="TVS27458.1"/>
    </source>
</evidence>
<accession>A0A6C1TWG7</accession>
<name>A0A6C1TWG7_9CORY</name>
<dbReference type="OrthoDB" id="5242868at2"/>
<feature type="domain" description="Ketoreductase" evidence="4">
    <location>
        <begin position="3"/>
        <end position="178"/>
    </location>
</feature>
<dbReference type="PRINTS" id="PR00080">
    <property type="entry name" value="SDRFAMILY"/>
</dbReference>
<comment type="caution">
    <text evidence="6">The sequence shown here is derived from an EMBL/GenBank/DDBJ whole genome shotgun (WGS) entry which is preliminary data.</text>
</comment>
<dbReference type="InterPro" id="IPR002347">
    <property type="entry name" value="SDR_fam"/>
</dbReference>
<dbReference type="InterPro" id="IPR057326">
    <property type="entry name" value="KR_dom"/>
</dbReference>
<keyword evidence="8" id="KW-1185">Reference proteome</keyword>
<dbReference type="InterPro" id="IPR020904">
    <property type="entry name" value="Sc_DH/Rdtase_CS"/>
</dbReference>
<evidence type="ECO:0000313" key="5">
    <source>
        <dbReference type="EMBL" id="MBA4505133.1"/>
    </source>
</evidence>
<dbReference type="SUPFAM" id="SSF51735">
    <property type="entry name" value="NAD(P)-binding Rossmann-fold domains"/>
    <property type="match status" value="1"/>
</dbReference>
<evidence type="ECO:0000259" key="4">
    <source>
        <dbReference type="SMART" id="SM00822"/>
    </source>
</evidence>